<dbReference type="EMBL" id="HG793133">
    <property type="protein sequence ID" value="CDK30655.1"/>
    <property type="molecule type" value="Genomic_DNA"/>
</dbReference>
<dbReference type="HOGENOM" id="CLU_996312_0_0_7"/>
<proteinExistence type="predicted"/>
<protein>
    <submittedName>
        <fullName evidence="2">Uncharacterized protein</fullName>
    </submittedName>
</protein>
<sequence>MRKNIALLLILMSTLFTTFNYSMRRDDVNLPEGSADNSLITLEDVGNALEYFSNATNLANFDVNKIADYVEWKEFYSFLIDLIAKDNPEIDLIDTISLIKSEKIKELIQPSRDLVIQKVARLLTLFNMSYDDGLYFANVNEDLVINFVKATFNWIRRHQIDQKATQNIKKDLAKNALSFKISSSDTRDVILGMGSTMSLWFLGHAFCHDIMEYIEPHQFLTATIFTVFVLGISYTIITKVLKVPQHNTSLILSLMPNVCNWVISKTEVGKNVSAFVFGE</sequence>
<dbReference type="KEGG" id="dpb:BABL1_gene_360"/>
<accession>V6DGG1</accession>
<keyword evidence="1" id="KW-1133">Transmembrane helix</keyword>
<feature type="transmembrane region" description="Helical" evidence="1">
    <location>
        <begin position="219"/>
        <end position="237"/>
    </location>
</feature>
<dbReference type="Proteomes" id="UP000018769">
    <property type="component" value="Chromosome I"/>
</dbReference>
<keyword evidence="1" id="KW-0472">Membrane</keyword>
<keyword evidence="1" id="KW-0812">Transmembrane</keyword>
<dbReference type="STRING" id="673862.BABL1_gene_360"/>
<organism evidence="2 3">
    <name type="scientific">Candidatus Babela massiliensis</name>
    <dbReference type="NCBI Taxonomy" id="673862"/>
    <lineage>
        <taxon>Bacteria</taxon>
        <taxon>Candidatus Babelota</taxon>
        <taxon>Candidatus Babeliae</taxon>
        <taxon>Candidatus Babeliales</taxon>
        <taxon>Candidatus Babeliaceae</taxon>
        <taxon>Candidatus Babela</taxon>
    </lineage>
</organism>
<gene>
    <name evidence="2" type="ORF">BABL1_gene_360</name>
</gene>
<keyword evidence="3" id="KW-1185">Reference proteome</keyword>
<name>V6DGG1_9BACT</name>
<dbReference type="AlphaFoldDB" id="V6DGG1"/>
<evidence type="ECO:0000313" key="3">
    <source>
        <dbReference type="Proteomes" id="UP000018769"/>
    </source>
</evidence>
<reference evidence="2 3" key="1">
    <citation type="journal article" date="2015" name="Biol. Direct">
        <title>Babela massiliensis, a representative of a widespread bacterial phylum with unusual adaptations to parasitism in amoebae.</title>
        <authorList>
            <person name="Pagnier I."/>
            <person name="Yutin N."/>
            <person name="Croce O."/>
            <person name="Makarova K.S."/>
            <person name="Wolf Y.I."/>
            <person name="Benamar S."/>
            <person name="Raoult D."/>
            <person name="Koonin E.V."/>
            <person name="La Scola B."/>
        </authorList>
    </citation>
    <scope>NUCLEOTIDE SEQUENCE [LARGE SCALE GENOMIC DNA]</scope>
    <source>
        <strain evidence="3">BABL1</strain>
    </source>
</reference>
<evidence type="ECO:0000256" key="1">
    <source>
        <dbReference type="SAM" id="Phobius"/>
    </source>
</evidence>
<dbReference type="RefSeq" id="WP_023792136.1">
    <property type="nucleotide sequence ID" value="NC_023003.1"/>
</dbReference>
<evidence type="ECO:0000313" key="2">
    <source>
        <dbReference type="EMBL" id="CDK30655.1"/>
    </source>
</evidence>